<evidence type="ECO:0008006" key="3">
    <source>
        <dbReference type="Google" id="ProtNLM"/>
    </source>
</evidence>
<organism evidence="1 2">
    <name type="scientific">Streptomyces bingchenggensis (strain BCW-1)</name>
    <dbReference type="NCBI Taxonomy" id="749414"/>
    <lineage>
        <taxon>Bacteria</taxon>
        <taxon>Bacillati</taxon>
        <taxon>Actinomycetota</taxon>
        <taxon>Actinomycetes</taxon>
        <taxon>Kitasatosporales</taxon>
        <taxon>Streptomycetaceae</taxon>
        <taxon>Streptomyces</taxon>
    </lineage>
</organism>
<dbReference type="InterPro" id="IPR029058">
    <property type="entry name" value="AB_hydrolase_fold"/>
</dbReference>
<dbReference type="AlphaFoldDB" id="D7CC30"/>
<gene>
    <name evidence="1" type="ordered locus">SBI_01404</name>
</gene>
<keyword evidence="2" id="KW-1185">Reference proteome</keyword>
<dbReference type="SUPFAM" id="SSF53474">
    <property type="entry name" value="alpha/beta-Hydrolases"/>
    <property type="match status" value="1"/>
</dbReference>
<proteinExistence type="predicted"/>
<sequence length="50" mass="5710">MALNYSQAPTRKVTAANGMEYAYREVGEGGVPLVLLVHFRGNLDNWTRRW</sequence>
<protein>
    <recommendedName>
        <fullName evidence="3">Hydrolase</fullName>
    </recommendedName>
</protein>
<dbReference type="PATRIC" id="fig|749414.3.peg.1439"/>
<evidence type="ECO:0000313" key="2">
    <source>
        <dbReference type="Proteomes" id="UP000000377"/>
    </source>
</evidence>
<reference evidence="1 2" key="1">
    <citation type="journal article" date="2010" name="J. Bacteriol.">
        <title>Genome sequence of the milbemycin-producing bacterium Streptomyces bingchenggensis.</title>
        <authorList>
            <person name="Wang X.J."/>
            <person name="Yan Y.J."/>
            <person name="Zhang B."/>
            <person name="An J."/>
            <person name="Wang J.J."/>
            <person name="Tian J."/>
            <person name="Jiang L."/>
            <person name="Chen Y.H."/>
            <person name="Huang S.X."/>
            <person name="Yin M."/>
            <person name="Zhang J."/>
            <person name="Gao A.L."/>
            <person name="Liu C.X."/>
            <person name="Zhu Z.X."/>
            <person name="Xiang W.S."/>
        </authorList>
    </citation>
    <scope>NUCLEOTIDE SEQUENCE [LARGE SCALE GENOMIC DNA]</scope>
    <source>
        <strain evidence="1 2">BCW-1</strain>
    </source>
</reference>
<name>D7CC30_STRBB</name>
<evidence type="ECO:0000313" key="1">
    <source>
        <dbReference type="EMBL" id="ADI04525.1"/>
    </source>
</evidence>
<dbReference type="RefSeq" id="WP_014174004.1">
    <property type="nucleotide sequence ID" value="NC_016582.1"/>
</dbReference>
<dbReference type="Proteomes" id="UP000000377">
    <property type="component" value="Chromosome"/>
</dbReference>
<dbReference type="EMBL" id="CP002047">
    <property type="protein sequence ID" value="ADI04525.1"/>
    <property type="molecule type" value="Genomic_DNA"/>
</dbReference>
<accession>D7CC30</accession>
<dbReference type="KEGG" id="sbh:SBI_01404"/>
<dbReference type="HOGENOM" id="CLU_3123001_0_0_11"/>